<feature type="transmembrane region" description="Helical" evidence="1">
    <location>
        <begin position="29"/>
        <end position="48"/>
    </location>
</feature>
<keyword evidence="3" id="KW-1185">Reference proteome</keyword>
<feature type="transmembrane region" description="Helical" evidence="1">
    <location>
        <begin position="289"/>
        <end position="309"/>
    </location>
</feature>
<feature type="transmembrane region" description="Helical" evidence="1">
    <location>
        <begin position="315"/>
        <end position="334"/>
    </location>
</feature>
<feature type="transmembrane region" description="Helical" evidence="1">
    <location>
        <begin position="197"/>
        <end position="215"/>
    </location>
</feature>
<name>A0A9X3DX64_9GAMM</name>
<keyword evidence="1" id="KW-0472">Membrane</keyword>
<comment type="caution">
    <text evidence="2">The sequence shown here is derived from an EMBL/GenBank/DDBJ whole genome shotgun (WGS) entry which is preliminary data.</text>
</comment>
<feature type="transmembrane region" description="Helical" evidence="1">
    <location>
        <begin position="169"/>
        <end position="191"/>
    </location>
</feature>
<dbReference type="Pfam" id="PF14897">
    <property type="entry name" value="EpsG"/>
    <property type="match status" value="1"/>
</dbReference>
<dbReference type="Proteomes" id="UP001146019">
    <property type="component" value="Unassembled WGS sequence"/>
</dbReference>
<dbReference type="EMBL" id="JAPKMY010000015">
    <property type="protein sequence ID" value="MCX5469846.1"/>
    <property type="molecule type" value="Genomic_DNA"/>
</dbReference>
<evidence type="ECO:0000313" key="2">
    <source>
        <dbReference type="EMBL" id="MCX5469846.1"/>
    </source>
</evidence>
<proteinExistence type="predicted"/>
<feature type="transmembrane region" description="Helical" evidence="1">
    <location>
        <begin position="130"/>
        <end position="157"/>
    </location>
</feature>
<feature type="transmembrane region" description="Helical" evidence="1">
    <location>
        <begin position="6"/>
        <end position="22"/>
    </location>
</feature>
<evidence type="ECO:0000256" key="1">
    <source>
        <dbReference type="SAM" id="Phobius"/>
    </source>
</evidence>
<reference evidence="2" key="1">
    <citation type="submission" date="2022-11" db="EMBL/GenBank/DDBJ databases">
        <title>Biodiversity and phylogenetic relationships of bacteria.</title>
        <authorList>
            <person name="Machado R.A.R."/>
            <person name="Bhat A."/>
            <person name="Loulou A."/>
            <person name="Kallel S."/>
        </authorList>
    </citation>
    <scope>NUCLEOTIDE SEQUENCE</scope>
    <source>
        <strain evidence="2">A-IN1</strain>
    </source>
</reference>
<dbReference type="AlphaFoldDB" id="A0A9X3DX64"/>
<dbReference type="RefSeq" id="WP_266131749.1">
    <property type="nucleotide sequence ID" value="NZ_JAPKMY010000015.1"/>
</dbReference>
<feature type="transmembrane region" description="Helical" evidence="1">
    <location>
        <begin position="100"/>
        <end position="118"/>
    </location>
</feature>
<sequence>MNTYLFIFLLLLFFAFLEISNVSGTKLRILHIVLVFVFVFVAGLRYETGVDWLAYQNYFDEVIPLNDAFTFNSFGNVFLTLDVGYSLLNSIVKMMGGDVQVVFFVISLASTFLLIRNLKYYSNHVLTGLLIYYPFFFFIFDMSGIRQGLAIQLVLFSVKYITQRNFFKFLFYILLATSIHWTAIVLLPLYIFANKKISIGYTAIIFLFSVVIFTFKIKWMGAILGDFVGQLNAFTMLSDKVTAYTTNEVFSQERGWDMFSVYNFLRIFLIVSAVHFFKDKISNSVPSFTIFYNFILFELICMFCFFEFFEVSERLRFYFAIAEVILLSNIIFVFKNHIIRIFALLLLASSVFLNAYPFLLQFPSTVAYHPYQNYFLHTLFDLNSDGYSRLQEHKASHE</sequence>
<accession>A0A9X3DX64</accession>
<keyword evidence="1" id="KW-0812">Transmembrane</keyword>
<feature type="transmembrane region" description="Helical" evidence="1">
    <location>
        <begin position="258"/>
        <end position="277"/>
    </location>
</feature>
<dbReference type="InterPro" id="IPR049458">
    <property type="entry name" value="EpsG-like"/>
</dbReference>
<evidence type="ECO:0000313" key="3">
    <source>
        <dbReference type="Proteomes" id="UP001146019"/>
    </source>
</evidence>
<gene>
    <name evidence="2" type="ORF">OSH00_19180</name>
</gene>
<organism evidence="2 3">
    <name type="scientific">Acinetobacter nematophilus</name>
    <dbReference type="NCBI Taxonomy" id="2994642"/>
    <lineage>
        <taxon>Bacteria</taxon>
        <taxon>Pseudomonadati</taxon>
        <taxon>Pseudomonadota</taxon>
        <taxon>Gammaproteobacteria</taxon>
        <taxon>Moraxellales</taxon>
        <taxon>Moraxellaceae</taxon>
        <taxon>Acinetobacter</taxon>
    </lineage>
</organism>
<protein>
    <submittedName>
        <fullName evidence="2">EpsG family protein</fullName>
    </submittedName>
</protein>
<keyword evidence="1" id="KW-1133">Transmembrane helix</keyword>
<feature type="transmembrane region" description="Helical" evidence="1">
    <location>
        <begin position="341"/>
        <end position="359"/>
    </location>
</feature>